<name>A0A9W8LNF8_9FUNG</name>
<gene>
    <name evidence="14" type="primary">cyp8</name>
    <name evidence="14" type="ORF">H4R18_000229</name>
</gene>
<evidence type="ECO:0000256" key="5">
    <source>
        <dbReference type="ARBA" id="ARBA00007930"/>
    </source>
</evidence>
<dbReference type="SMART" id="SM00504">
    <property type="entry name" value="Ubox"/>
    <property type="match status" value="1"/>
</dbReference>
<evidence type="ECO:0000256" key="10">
    <source>
        <dbReference type="ARBA" id="ARBA00023242"/>
    </source>
</evidence>
<evidence type="ECO:0000313" key="15">
    <source>
        <dbReference type="Proteomes" id="UP001140217"/>
    </source>
</evidence>
<dbReference type="GO" id="GO:0006457">
    <property type="term" value="P:protein folding"/>
    <property type="evidence" value="ECO:0007669"/>
    <property type="project" value="InterPro"/>
</dbReference>
<dbReference type="InterPro" id="IPR020892">
    <property type="entry name" value="Cyclophilin-type_PPIase_CS"/>
</dbReference>
<dbReference type="CDD" id="cd01923">
    <property type="entry name" value="cyclophilin_RING"/>
    <property type="match status" value="1"/>
</dbReference>
<feature type="region of interest" description="Disordered" evidence="11">
    <location>
        <begin position="1"/>
        <end position="31"/>
    </location>
</feature>
<evidence type="ECO:0000256" key="9">
    <source>
        <dbReference type="ARBA" id="ARBA00023235"/>
    </source>
</evidence>
<dbReference type="SUPFAM" id="SSF57850">
    <property type="entry name" value="RING/U-box"/>
    <property type="match status" value="1"/>
</dbReference>
<dbReference type="PANTHER" id="PTHR45625">
    <property type="entry name" value="PEPTIDYL-PROLYL CIS-TRANS ISOMERASE-RELATED"/>
    <property type="match status" value="1"/>
</dbReference>
<dbReference type="GO" id="GO:0071013">
    <property type="term" value="C:catalytic step 2 spliceosome"/>
    <property type="evidence" value="ECO:0007669"/>
    <property type="project" value="TreeGrafter"/>
</dbReference>
<evidence type="ECO:0000256" key="1">
    <source>
        <dbReference type="ARBA" id="ARBA00000900"/>
    </source>
</evidence>
<dbReference type="InterPro" id="IPR044666">
    <property type="entry name" value="Cyclophilin_A-like"/>
</dbReference>
<comment type="catalytic activity">
    <reaction evidence="2">
        <text>[protein]-peptidylproline (omega=180) = [protein]-peptidylproline (omega=0)</text>
        <dbReference type="Rhea" id="RHEA:16237"/>
        <dbReference type="Rhea" id="RHEA-COMP:10747"/>
        <dbReference type="Rhea" id="RHEA-COMP:10748"/>
        <dbReference type="ChEBI" id="CHEBI:83833"/>
        <dbReference type="ChEBI" id="CHEBI:83834"/>
        <dbReference type="EC" id="5.2.1.8"/>
    </reaction>
</comment>
<evidence type="ECO:0000256" key="7">
    <source>
        <dbReference type="ARBA" id="ARBA00022786"/>
    </source>
</evidence>
<dbReference type="Pfam" id="PF00160">
    <property type="entry name" value="Pro_isomerase"/>
    <property type="match status" value="1"/>
</dbReference>
<keyword evidence="15" id="KW-1185">Reference proteome</keyword>
<reference evidence="14" key="1">
    <citation type="submission" date="2022-07" db="EMBL/GenBank/DDBJ databases">
        <title>Phylogenomic reconstructions and comparative analyses of Kickxellomycotina fungi.</title>
        <authorList>
            <person name="Reynolds N.K."/>
            <person name="Stajich J.E."/>
            <person name="Barry K."/>
            <person name="Grigoriev I.V."/>
            <person name="Crous P."/>
            <person name="Smith M.E."/>
        </authorList>
    </citation>
    <scope>NUCLEOTIDE SEQUENCE</scope>
    <source>
        <strain evidence="14">NBRC 105414</strain>
    </source>
</reference>
<keyword evidence="9 14" id="KW-0413">Isomerase</keyword>
<dbReference type="EC" id="5.2.1.8" evidence="14"/>
<dbReference type="GO" id="GO:0061630">
    <property type="term" value="F:ubiquitin protein ligase activity"/>
    <property type="evidence" value="ECO:0007669"/>
    <property type="project" value="UniProtKB-EC"/>
</dbReference>
<evidence type="ECO:0000259" key="12">
    <source>
        <dbReference type="PROSITE" id="PS50072"/>
    </source>
</evidence>
<dbReference type="Pfam" id="PF04564">
    <property type="entry name" value="U-box"/>
    <property type="match status" value="1"/>
</dbReference>
<evidence type="ECO:0000256" key="8">
    <source>
        <dbReference type="ARBA" id="ARBA00023110"/>
    </source>
</evidence>
<comment type="catalytic activity">
    <reaction evidence="1">
        <text>S-ubiquitinyl-[E2 ubiquitin-conjugating enzyme]-L-cysteine + [acceptor protein]-L-lysine = [E2 ubiquitin-conjugating enzyme]-L-cysteine + N(6)-ubiquitinyl-[acceptor protein]-L-lysine.</text>
        <dbReference type="EC" id="2.3.2.27"/>
    </reaction>
</comment>
<organism evidence="14 15">
    <name type="scientific">Coemansia javaensis</name>
    <dbReference type="NCBI Taxonomy" id="2761396"/>
    <lineage>
        <taxon>Eukaryota</taxon>
        <taxon>Fungi</taxon>
        <taxon>Fungi incertae sedis</taxon>
        <taxon>Zoopagomycota</taxon>
        <taxon>Kickxellomycotina</taxon>
        <taxon>Kickxellomycetes</taxon>
        <taxon>Kickxellales</taxon>
        <taxon>Kickxellaceae</taxon>
        <taxon>Coemansia</taxon>
    </lineage>
</organism>
<proteinExistence type="inferred from homology"/>
<dbReference type="PRINTS" id="PR00153">
    <property type="entry name" value="CSAPPISMRASE"/>
</dbReference>
<protein>
    <submittedName>
        <fullName evidence="14">Cyclophilin peptidyl-prolyl cis-trans isomerase Cyp8</fullName>
        <ecNumber evidence="14">5.2.1.8</ecNumber>
    </submittedName>
</protein>
<feature type="region of interest" description="Disordered" evidence="11">
    <location>
        <begin position="423"/>
        <end position="514"/>
    </location>
</feature>
<keyword evidence="8" id="KW-0697">Rotamase</keyword>
<dbReference type="OrthoDB" id="407558at2759"/>
<dbReference type="FunFam" id="3.30.40.10:FF:000079">
    <property type="entry name" value="Peptidyl-prolyl cis-trans isomerase 2"/>
    <property type="match status" value="1"/>
</dbReference>
<accession>A0A9W8LNF8</accession>
<evidence type="ECO:0000256" key="11">
    <source>
        <dbReference type="SAM" id="MobiDB-lite"/>
    </source>
</evidence>
<evidence type="ECO:0000313" key="14">
    <source>
        <dbReference type="EMBL" id="KAJ2786014.1"/>
    </source>
</evidence>
<feature type="domain" description="U-box" evidence="13">
    <location>
        <begin position="45"/>
        <end position="118"/>
    </location>
</feature>
<dbReference type="InterPro" id="IPR003613">
    <property type="entry name" value="Ubox_domain"/>
</dbReference>
<dbReference type="GO" id="GO:0000209">
    <property type="term" value="P:protein polyubiquitination"/>
    <property type="evidence" value="ECO:0007669"/>
    <property type="project" value="TreeGrafter"/>
</dbReference>
<keyword evidence="6" id="KW-0808">Transferase</keyword>
<evidence type="ECO:0000256" key="6">
    <source>
        <dbReference type="ARBA" id="ARBA00022679"/>
    </source>
</evidence>
<dbReference type="InterPro" id="IPR029000">
    <property type="entry name" value="Cyclophilin-like_dom_sf"/>
</dbReference>
<feature type="compositionally biased region" description="Basic and acidic residues" evidence="11">
    <location>
        <begin position="173"/>
        <end position="187"/>
    </location>
</feature>
<dbReference type="GO" id="GO:0003755">
    <property type="term" value="F:peptidyl-prolyl cis-trans isomerase activity"/>
    <property type="evidence" value="ECO:0007669"/>
    <property type="project" value="UniProtKB-KW"/>
</dbReference>
<evidence type="ECO:0000256" key="3">
    <source>
        <dbReference type="ARBA" id="ARBA00003697"/>
    </source>
</evidence>
<feature type="compositionally biased region" description="Basic and acidic residues" evidence="11">
    <location>
        <begin position="423"/>
        <end position="445"/>
    </location>
</feature>
<keyword evidence="10" id="KW-0539">Nucleus</keyword>
<dbReference type="InterPro" id="IPR013083">
    <property type="entry name" value="Znf_RING/FYVE/PHD"/>
</dbReference>
<keyword evidence="7" id="KW-0833">Ubl conjugation pathway</keyword>
<dbReference type="AlphaFoldDB" id="A0A9W8LNF8"/>
<evidence type="ECO:0000256" key="2">
    <source>
        <dbReference type="ARBA" id="ARBA00000971"/>
    </source>
</evidence>
<dbReference type="EMBL" id="JANBUL010000005">
    <property type="protein sequence ID" value="KAJ2786014.1"/>
    <property type="molecule type" value="Genomic_DNA"/>
</dbReference>
<dbReference type="Gene3D" id="2.40.100.10">
    <property type="entry name" value="Cyclophilin-like"/>
    <property type="match status" value="1"/>
</dbReference>
<feature type="domain" description="PPIase cyclophilin-type" evidence="12">
    <location>
        <begin position="255"/>
        <end position="401"/>
    </location>
</feature>
<dbReference type="PROSITE" id="PS50072">
    <property type="entry name" value="CSA_PPIASE_2"/>
    <property type="match status" value="1"/>
</dbReference>
<evidence type="ECO:0000259" key="13">
    <source>
        <dbReference type="PROSITE" id="PS51698"/>
    </source>
</evidence>
<dbReference type="Gene3D" id="3.30.40.10">
    <property type="entry name" value="Zinc/RING finger domain, C3HC4 (zinc finger)"/>
    <property type="match status" value="1"/>
</dbReference>
<comment type="similarity">
    <text evidence="5">Belongs to the cyclophilin-type PPIase family. PPIL2 subfamily.</text>
</comment>
<comment type="caution">
    <text evidence="14">The sequence shown here is derived from an EMBL/GenBank/DDBJ whole genome shotgun (WGS) entry which is preliminary data.</text>
</comment>
<comment type="subcellular location">
    <subcellularLocation>
        <location evidence="4">Nucleus</location>
    </subcellularLocation>
</comment>
<sequence length="514" mass="55434">MGRWTDKPFISQGEWSNTNSDGGGLPFGGKSARIPGRGDAAAEDGAARFDCCALSLKPFAQPVCTPDGTVFDERNITEHIKEHGKHPFSGAPLAAADLVRLQYCRGADGGYVDPVTLKPFSRFAKIVANRRSGHAYLWATVEEFNEKPGAWADLVTGEPFSREDIIVLQDPATPKKDSPPRRAEEPARALARPAAAAARKKAQPYNAAHYSTGRAAAALTSTSVAPVTQNEADVVPADEYMFGRIKAKGYARLVTSLGDINVELHCDRAPRTCYNFIQLARRGYYNGTRFHRSIRNFMIQGGDPTGTGRGGESCWGGAFADEIARKLAHTDRGVLSMANAGPNTNRSQFFILYRAARSLDGKHSVFGRVVGGLPVLAKMEAVPTDDSDRPTTDIVIAEVKVFVDPFAEFAQRLDRKHAHERARKDLAAGRRQRTAAEEEQHERDTTTWFGARLSQGGAGPDANVGAGPGSGGVGRYLTKPRFEQPRAPAAGGSSASDKAAAPAEGYRFGNFDGW</sequence>
<dbReference type="InterPro" id="IPR002130">
    <property type="entry name" value="Cyclophilin-type_PPIase_dom"/>
</dbReference>
<feature type="compositionally biased region" description="Low complexity" evidence="11">
    <location>
        <begin position="485"/>
        <end position="505"/>
    </location>
</feature>
<evidence type="ECO:0000256" key="4">
    <source>
        <dbReference type="ARBA" id="ARBA00004123"/>
    </source>
</evidence>
<dbReference type="FunFam" id="2.40.100.10:FF:000014">
    <property type="entry name" value="Peptidyl-prolyl cis-trans isomerase cyp65"/>
    <property type="match status" value="1"/>
</dbReference>
<dbReference type="PROSITE" id="PS51698">
    <property type="entry name" value="U_BOX"/>
    <property type="match status" value="1"/>
</dbReference>
<feature type="region of interest" description="Disordered" evidence="11">
    <location>
        <begin position="169"/>
        <end position="188"/>
    </location>
</feature>
<dbReference type="PROSITE" id="PS00170">
    <property type="entry name" value="CSA_PPIASE_1"/>
    <property type="match status" value="1"/>
</dbReference>
<comment type="function">
    <text evidence="3">May catalyze the cis-trans isomerization of proline imidic peptide bonds in oligopeptides thereby assisting the folding of proteins. May also function as a chaperone, playing a role in intracellular transport of proteins. May also have a protein ubiquitin ligase activity acting as an E3 ubiquitin protein ligase or as a ubiquitin-ubiquitin ligase promoting elongation of ubiquitin chains on proteins.</text>
</comment>
<dbReference type="PANTHER" id="PTHR45625:SF1">
    <property type="entry name" value="RING-TYPE E3 UBIQUITIN-PROTEIN LIGASE PPIL2"/>
    <property type="match status" value="1"/>
</dbReference>
<dbReference type="Proteomes" id="UP001140217">
    <property type="component" value="Unassembled WGS sequence"/>
</dbReference>
<dbReference type="SUPFAM" id="SSF50891">
    <property type="entry name" value="Cyclophilin-like"/>
    <property type="match status" value="1"/>
</dbReference>